<feature type="transmembrane region" description="Helical" evidence="7">
    <location>
        <begin position="47"/>
        <end position="65"/>
    </location>
</feature>
<name>A0A2P8HGF9_SACCR</name>
<protein>
    <submittedName>
        <fullName evidence="9">EmrB/QacA subfamily drug resistance transporter</fullName>
    </submittedName>
</protein>
<dbReference type="OrthoDB" id="7375466at2"/>
<dbReference type="Gene3D" id="1.20.1250.20">
    <property type="entry name" value="MFS general substrate transporter like domains"/>
    <property type="match status" value="1"/>
</dbReference>
<feature type="transmembrane region" description="Helical" evidence="7">
    <location>
        <begin position="392"/>
        <end position="416"/>
    </location>
</feature>
<feature type="transmembrane region" description="Helical" evidence="7">
    <location>
        <begin position="264"/>
        <end position="285"/>
    </location>
</feature>
<feature type="transmembrane region" description="Helical" evidence="7">
    <location>
        <begin position="224"/>
        <end position="244"/>
    </location>
</feature>
<gene>
    <name evidence="9" type="ORF">B0I31_12761</name>
</gene>
<evidence type="ECO:0000259" key="8">
    <source>
        <dbReference type="PROSITE" id="PS50850"/>
    </source>
</evidence>
<keyword evidence="10" id="KW-1185">Reference proteome</keyword>
<evidence type="ECO:0000256" key="4">
    <source>
        <dbReference type="ARBA" id="ARBA00022692"/>
    </source>
</evidence>
<keyword evidence="2" id="KW-0813">Transport</keyword>
<feature type="transmembrane region" description="Helical" evidence="7">
    <location>
        <begin position="422"/>
        <end position="443"/>
    </location>
</feature>
<comment type="caution">
    <text evidence="9">The sequence shown here is derived from an EMBL/GenBank/DDBJ whole genome shotgun (WGS) entry which is preliminary data.</text>
</comment>
<dbReference type="AlphaFoldDB" id="A0A2P8HGF9"/>
<dbReference type="PANTHER" id="PTHR42718:SF46">
    <property type="entry name" value="BLR6921 PROTEIN"/>
    <property type="match status" value="1"/>
</dbReference>
<dbReference type="Gene3D" id="1.20.1720.10">
    <property type="entry name" value="Multidrug resistance protein D"/>
    <property type="match status" value="1"/>
</dbReference>
<feature type="transmembrane region" description="Helical" evidence="7">
    <location>
        <begin position="358"/>
        <end position="380"/>
    </location>
</feature>
<feature type="transmembrane region" description="Helical" evidence="7">
    <location>
        <begin position="164"/>
        <end position="186"/>
    </location>
</feature>
<dbReference type="PANTHER" id="PTHR42718">
    <property type="entry name" value="MAJOR FACILITATOR SUPERFAMILY MULTIDRUG TRANSPORTER MFSC"/>
    <property type="match status" value="1"/>
</dbReference>
<sequence length="457" mass="45330">MVPARARAGLAIALLAFAQFIVAVDYNIVYVALPDVGRALGFSSQSLQWVVSAYAVAFGGFLLCAGRVVDRLGARRAFVAGLVVFGVACLVGGLATAPGVLVAARAVQGVGGALLTPATLALISTTFTEGPARTRALSVWGAAGSGGLAAGALLGGVLTDALGWEWTLFVLVPLALGAAVTAVSVLPADRVGGARQRFDVPGAVLATAGSVLLVFGLVTGPETGWVRGGIAVAGGVAVLGAFVAVERRTRDPLVPLRLFGNRALVRAIGVVLLFQSSLGGAYYLFTTHLQGALGYRPLAAGLAFVPLTLMSMTASLKGTGAAIARWGVRTTLVVGMVVNGVGIALLAGGMAWGGGFWVLLPGLVVWGVGGGLTFPAMFVAASSGVADAEQGVASALATTSQQVGGSMGLAALIALAGTGFGAPGALAVGGLATVVGGVVLALVPRHRAEAVMPSSTV</sequence>
<accession>A0A2P8HGF9</accession>
<keyword evidence="6 7" id="KW-0472">Membrane</keyword>
<feature type="transmembrane region" description="Helical" evidence="7">
    <location>
        <begin position="77"/>
        <end position="100"/>
    </location>
</feature>
<dbReference type="CDD" id="cd17321">
    <property type="entry name" value="MFS_MMR_MDR_like"/>
    <property type="match status" value="1"/>
</dbReference>
<evidence type="ECO:0000256" key="7">
    <source>
        <dbReference type="SAM" id="Phobius"/>
    </source>
</evidence>
<dbReference type="PROSITE" id="PS50850">
    <property type="entry name" value="MFS"/>
    <property type="match status" value="1"/>
</dbReference>
<dbReference type="GO" id="GO:0022857">
    <property type="term" value="F:transmembrane transporter activity"/>
    <property type="evidence" value="ECO:0007669"/>
    <property type="project" value="InterPro"/>
</dbReference>
<dbReference type="EMBL" id="PYAX01000027">
    <property type="protein sequence ID" value="PSL45284.1"/>
    <property type="molecule type" value="Genomic_DNA"/>
</dbReference>
<feature type="domain" description="Major facilitator superfamily (MFS) profile" evidence="8">
    <location>
        <begin position="11"/>
        <end position="447"/>
    </location>
</feature>
<evidence type="ECO:0000313" key="10">
    <source>
        <dbReference type="Proteomes" id="UP000241118"/>
    </source>
</evidence>
<evidence type="ECO:0000256" key="1">
    <source>
        <dbReference type="ARBA" id="ARBA00004651"/>
    </source>
</evidence>
<dbReference type="InterPro" id="IPR020846">
    <property type="entry name" value="MFS_dom"/>
</dbReference>
<evidence type="ECO:0000313" key="9">
    <source>
        <dbReference type="EMBL" id="PSL45284.1"/>
    </source>
</evidence>
<feature type="transmembrane region" description="Helical" evidence="7">
    <location>
        <begin position="328"/>
        <end position="352"/>
    </location>
</feature>
<organism evidence="9 10">
    <name type="scientific">Saccharothrix carnea</name>
    <dbReference type="NCBI Taxonomy" id="1280637"/>
    <lineage>
        <taxon>Bacteria</taxon>
        <taxon>Bacillati</taxon>
        <taxon>Actinomycetota</taxon>
        <taxon>Actinomycetes</taxon>
        <taxon>Pseudonocardiales</taxon>
        <taxon>Pseudonocardiaceae</taxon>
        <taxon>Saccharothrix</taxon>
    </lineage>
</organism>
<dbReference type="InterPro" id="IPR011701">
    <property type="entry name" value="MFS"/>
</dbReference>
<evidence type="ECO:0000256" key="2">
    <source>
        <dbReference type="ARBA" id="ARBA00022448"/>
    </source>
</evidence>
<reference evidence="9 10" key="1">
    <citation type="submission" date="2018-03" db="EMBL/GenBank/DDBJ databases">
        <title>Genomic Encyclopedia of Type Strains, Phase III (KMG-III): the genomes of soil and plant-associated and newly described type strains.</title>
        <authorList>
            <person name="Whitman W."/>
        </authorList>
    </citation>
    <scope>NUCLEOTIDE SEQUENCE [LARGE SCALE GENOMIC DNA]</scope>
    <source>
        <strain evidence="9 10">CGMCC 4.7097</strain>
    </source>
</reference>
<dbReference type="Proteomes" id="UP000241118">
    <property type="component" value="Unassembled WGS sequence"/>
</dbReference>
<evidence type="ECO:0000256" key="5">
    <source>
        <dbReference type="ARBA" id="ARBA00022989"/>
    </source>
</evidence>
<feature type="transmembrane region" description="Helical" evidence="7">
    <location>
        <begin position="139"/>
        <end position="158"/>
    </location>
</feature>
<dbReference type="Pfam" id="PF07690">
    <property type="entry name" value="MFS_1"/>
    <property type="match status" value="1"/>
</dbReference>
<feature type="transmembrane region" description="Helical" evidence="7">
    <location>
        <begin position="106"/>
        <end position="127"/>
    </location>
</feature>
<comment type="subcellular location">
    <subcellularLocation>
        <location evidence="1">Cell membrane</location>
        <topology evidence="1">Multi-pass membrane protein</topology>
    </subcellularLocation>
</comment>
<keyword evidence="5 7" id="KW-1133">Transmembrane helix</keyword>
<dbReference type="GO" id="GO:0005886">
    <property type="term" value="C:plasma membrane"/>
    <property type="evidence" value="ECO:0007669"/>
    <property type="project" value="UniProtKB-SubCell"/>
</dbReference>
<proteinExistence type="predicted"/>
<keyword evidence="3" id="KW-1003">Cell membrane</keyword>
<feature type="transmembrane region" description="Helical" evidence="7">
    <location>
        <begin position="198"/>
        <end position="218"/>
    </location>
</feature>
<feature type="transmembrane region" description="Helical" evidence="7">
    <location>
        <begin position="297"/>
        <end position="316"/>
    </location>
</feature>
<evidence type="ECO:0000256" key="6">
    <source>
        <dbReference type="ARBA" id="ARBA00023136"/>
    </source>
</evidence>
<keyword evidence="4 7" id="KW-0812">Transmembrane</keyword>
<dbReference type="InterPro" id="IPR036259">
    <property type="entry name" value="MFS_trans_sf"/>
</dbReference>
<dbReference type="SUPFAM" id="SSF103473">
    <property type="entry name" value="MFS general substrate transporter"/>
    <property type="match status" value="1"/>
</dbReference>
<evidence type="ECO:0000256" key="3">
    <source>
        <dbReference type="ARBA" id="ARBA00022475"/>
    </source>
</evidence>